<gene>
    <name evidence="5" type="primary">rpmH</name>
    <name evidence="6" type="ORF">ABW22_10080</name>
</gene>
<dbReference type="AlphaFoldDB" id="A0A119CVQ8"/>
<evidence type="ECO:0000256" key="1">
    <source>
        <dbReference type="ARBA" id="ARBA00010111"/>
    </source>
</evidence>
<dbReference type="Pfam" id="PF00468">
    <property type="entry name" value="Ribosomal_L34"/>
    <property type="match status" value="1"/>
</dbReference>
<name>A0A119CVQ8_THIDE</name>
<evidence type="ECO:0000313" key="6">
    <source>
        <dbReference type="EMBL" id="KVW95509.1"/>
    </source>
</evidence>
<dbReference type="Proteomes" id="UP000064243">
    <property type="component" value="Unassembled WGS sequence"/>
</dbReference>
<dbReference type="PANTHER" id="PTHR14503">
    <property type="entry name" value="MITOCHONDRIAL RIBOSOMAL PROTEIN 34 FAMILY MEMBER"/>
    <property type="match status" value="1"/>
</dbReference>
<protein>
    <recommendedName>
        <fullName evidence="4 5">Large ribosomal subunit protein bL34</fullName>
    </recommendedName>
</protein>
<dbReference type="InterPro" id="IPR000271">
    <property type="entry name" value="Ribosomal_bL34"/>
</dbReference>
<dbReference type="FunFam" id="1.10.287.3980:FF:000001">
    <property type="entry name" value="Mitochondrial ribosomal protein L34"/>
    <property type="match status" value="1"/>
</dbReference>
<keyword evidence="7" id="KW-1185">Reference proteome</keyword>
<evidence type="ECO:0000256" key="5">
    <source>
        <dbReference type="HAMAP-Rule" id="MF_00391"/>
    </source>
</evidence>
<dbReference type="GO" id="GO:0006412">
    <property type="term" value="P:translation"/>
    <property type="evidence" value="ECO:0007669"/>
    <property type="project" value="UniProtKB-UniRule"/>
</dbReference>
<dbReference type="NCBIfam" id="TIGR01030">
    <property type="entry name" value="rpmH_bact"/>
    <property type="match status" value="1"/>
</dbReference>
<dbReference type="PATRIC" id="fig|36861.3.peg.1679"/>
<evidence type="ECO:0000256" key="2">
    <source>
        <dbReference type="ARBA" id="ARBA00022980"/>
    </source>
</evidence>
<dbReference type="GO" id="GO:0005840">
    <property type="term" value="C:ribosome"/>
    <property type="evidence" value="ECO:0007669"/>
    <property type="project" value="UniProtKB-KW"/>
</dbReference>
<evidence type="ECO:0000256" key="3">
    <source>
        <dbReference type="ARBA" id="ARBA00023274"/>
    </source>
</evidence>
<dbReference type="Gene3D" id="1.10.287.3980">
    <property type="match status" value="1"/>
</dbReference>
<organism evidence="6 7">
    <name type="scientific">Thiobacillus denitrificans</name>
    <dbReference type="NCBI Taxonomy" id="36861"/>
    <lineage>
        <taxon>Bacteria</taxon>
        <taxon>Pseudomonadati</taxon>
        <taxon>Pseudomonadota</taxon>
        <taxon>Betaproteobacteria</taxon>
        <taxon>Nitrosomonadales</taxon>
        <taxon>Thiobacillaceae</taxon>
        <taxon>Thiobacillus</taxon>
    </lineage>
</organism>
<evidence type="ECO:0000313" key="7">
    <source>
        <dbReference type="Proteomes" id="UP000064243"/>
    </source>
</evidence>
<comment type="caution">
    <text evidence="6">The sequence shown here is derived from an EMBL/GenBank/DDBJ whole genome shotgun (WGS) entry which is preliminary data.</text>
</comment>
<comment type="similarity">
    <text evidence="1 5">Belongs to the bacterial ribosomal protein bL34 family.</text>
</comment>
<reference evidence="6 7" key="1">
    <citation type="journal article" date="2015" name="Appl. Environ. Microbiol.">
        <title>Aerobic and Anaerobic Thiosulfate Oxidation by a Cold-Adapted, Subglacial Chemoautotroph.</title>
        <authorList>
            <person name="Harrold Z.R."/>
            <person name="Skidmore M.L."/>
            <person name="Hamilton T.L."/>
            <person name="Desch L."/>
            <person name="Amada K."/>
            <person name="van Gelder W."/>
            <person name="Glover K."/>
            <person name="Roden E.E."/>
            <person name="Boyd E.S."/>
        </authorList>
    </citation>
    <scope>NUCLEOTIDE SEQUENCE [LARGE SCALE GENOMIC DNA]</scope>
    <source>
        <strain evidence="6 7">RG</strain>
    </source>
</reference>
<accession>A0A119CVQ8</accession>
<proteinExistence type="inferred from homology"/>
<evidence type="ECO:0000256" key="4">
    <source>
        <dbReference type="ARBA" id="ARBA00035177"/>
    </source>
</evidence>
<dbReference type="GO" id="GO:0003735">
    <property type="term" value="F:structural constituent of ribosome"/>
    <property type="evidence" value="ECO:0007669"/>
    <property type="project" value="InterPro"/>
</dbReference>
<dbReference type="EMBL" id="LDUG01000025">
    <property type="protein sequence ID" value="KVW95509.1"/>
    <property type="molecule type" value="Genomic_DNA"/>
</dbReference>
<dbReference type="PANTHER" id="PTHR14503:SF4">
    <property type="entry name" value="LARGE RIBOSOMAL SUBUNIT PROTEIN BL34M"/>
    <property type="match status" value="1"/>
</dbReference>
<dbReference type="OrthoDB" id="9804164at2"/>
<sequence>MKRTYQPSTVRRKRTHGFRARMKTKAGRAIINARRAKGRERLAV</sequence>
<dbReference type="HAMAP" id="MF_00391">
    <property type="entry name" value="Ribosomal_bL34"/>
    <property type="match status" value="1"/>
</dbReference>
<dbReference type="RefSeq" id="WP_059755773.1">
    <property type="nucleotide sequence ID" value="NZ_LDUG01000025.1"/>
</dbReference>
<dbReference type="STRING" id="1123392.GCA_000376425_03111"/>
<dbReference type="PROSITE" id="PS00784">
    <property type="entry name" value="RIBOSOMAL_L34"/>
    <property type="match status" value="1"/>
</dbReference>
<dbReference type="eggNOG" id="COG0230">
    <property type="taxonomic scope" value="Bacteria"/>
</dbReference>
<keyword evidence="2 5" id="KW-0689">Ribosomal protein</keyword>
<keyword evidence="3 5" id="KW-0687">Ribonucleoprotein</keyword>
<dbReference type="GO" id="GO:1990904">
    <property type="term" value="C:ribonucleoprotein complex"/>
    <property type="evidence" value="ECO:0007669"/>
    <property type="project" value="UniProtKB-KW"/>
</dbReference>
<dbReference type="InterPro" id="IPR020939">
    <property type="entry name" value="Ribosomal_bL34_CS"/>
</dbReference>